<dbReference type="InterPro" id="IPR011991">
    <property type="entry name" value="ArsR-like_HTH"/>
</dbReference>
<dbReference type="RefSeq" id="WP_066391149.1">
    <property type="nucleotide sequence ID" value="NZ_CP015378.1"/>
</dbReference>
<keyword evidence="2" id="KW-0238">DNA-binding</keyword>
<dbReference type="EMBL" id="CP015378">
    <property type="protein sequence ID" value="ANC75794.1"/>
    <property type="molecule type" value="Genomic_DNA"/>
</dbReference>
<sequence>MALVSVDFSPFNEMIMSLHVIQNPAHHPYRLAWAEKAKNKLPHDLLLLIKEWGPLSYDWMYFVNIRNEFQFNESTVEEAIERIALIPDLTFSYLLLGEKYGSDSLLKWKNSPASAPLHSIERDILLHAAHWKRKFCDFFYEYNRYLFAEELFRITPWIARASDNFKKELSDSEIESLNSIHPDVSVSSDSIKIKKNDVYTFSFEEFPRLIIQPSTFATPHVMLCCNQDRVSIALHVAVPDSEKNHEPPEDLMTLLKALSEPTRLKILQDLLHHPYSTKQLAYKYHLTEATVSNHLKQLLLCGLAETQRKGYYVFYTGKRERLESLRTDVAQFMQQPVLDEYIFTADLT</sequence>
<keyword evidence="6" id="KW-1185">Reference proteome</keyword>
<gene>
    <name evidence="5" type="ORF">ABE65_002660</name>
</gene>
<keyword evidence="3" id="KW-0804">Transcription</keyword>
<evidence type="ECO:0000256" key="1">
    <source>
        <dbReference type="ARBA" id="ARBA00023015"/>
    </source>
</evidence>
<protein>
    <recommendedName>
        <fullName evidence="4">HTH arsR-type domain-containing protein</fullName>
    </recommendedName>
</protein>
<dbReference type="InterPro" id="IPR001845">
    <property type="entry name" value="HTH_ArsR_DNA-bd_dom"/>
</dbReference>
<organism evidence="5 6">
    <name type="scientific">Fictibacillus phosphorivorans</name>
    <dbReference type="NCBI Taxonomy" id="1221500"/>
    <lineage>
        <taxon>Bacteria</taxon>
        <taxon>Bacillati</taxon>
        <taxon>Bacillota</taxon>
        <taxon>Bacilli</taxon>
        <taxon>Bacillales</taxon>
        <taxon>Fictibacillaceae</taxon>
        <taxon>Fictibacillus</taxon>
    </lineage>
</organism>
<dbReference type="STRING" id="1221500.ABE65_002660"/>
<dbReference type="GO" id="GO:0003700">
    <property type="term" value="F:DNA-binding transcription factor activity"/>
    <property type="evidence" value="ECO:0007669"/>
    <property type="project" value="InterPro"/>
</dbReference>
<dbReference type="PRINTS" id="PR00778">
    <property type="entry name" value="HTHARSR"/>
</dbReference>
<dbReference type="Pfam" id="PF19361">
    <property type="entry name" value="DUF5937"/>
    <property type="match status" value="1"/>
</dbReference>
<dbReference type="NCBIfam" id="NF033788">
    <property type="entry name" value="HTH_metalloreg"/>
    <property type="match status" value="1"/>
</dbReference>
<dbReference type="GO" id="GO:0003677">
    <property type="term" value="F:DNA binding"/>
    <property type="evidence" value="ECO:0007669"/>
    <property type="project" value="UniProtKB-KW"/>
</dbReference>
<evidence type="ECO:0000259" key="4">
    <source>
        <dbReference type="PROSITE" id="PS50987"/>
    </source>
</evidence>
<evidence type="ECO:0000313" key="6">
    <source>
        <dbReference type="Proteomes" id="UP000076623"/>
    </source>
</evidence>
<evidence type="ECO:0000313" key="5">
    <source>
        <dbReference type="EMBL" id="ANC75794.1"/>
    </source>
</evidence>
<name>A0A160IIQ6_9BACL</name>
<dbReference type="Pfam" id="PF01022">
    <property type="entry name" value="HTH_5"/>
    <property type="match status" value="1"/>
</dbReference>
<dbReference type="KEGG" id="fpn:ABE65_002660"/>
<proteinExistence type="predicted"/>
<dbReference type="PANTHER" id="PTHR33154">
    <property type="entry name" value="TRANSCRIPTIONAL REGULATOR, ARSR FAMILY"/>
    <property type="match status" value="1"/>
</dbReference>
<evidence type="ECO:0000256" key="3">
    <source>
        <dbReference type="ARBA" id="ARBA00023163"/>
    </source>
</evidence>
<dbReference type="Gene3D" id="1.10.10.10">
    <property type="entry name" value="Winged helix-like DNA-binding domain superfamily/Winged helix DNA-binding domain"/>
    <property type="match status" value="1"/>
</dbReference>
<dbReference type="CDD" id="cd00090">
    <property type="entry name" value="HTH_ARSR"/>
    <property type="match status" value="1"/>
</dbReference>
<dbReference type="PANTHER" id="PTHR33154:SF33">
    <property type="entry name" value="TRANSCRIPTIONAL REPRESSOR SDPR"/>
    <property type="match status" value="1"/>
</dbReference>
<reference evidence="5 6" key="1">
    <citation type="submission" date="2016-04" db="EMBL/GenBank/DDBJ databases">
        <title>Complete genome sequence of Fictibacillus phosphorivorans G25-29, a strain toxic to nematodes.</title>
        <authorList>
            <person name="Zheng Z."/>
        </authorList>
    </citation>
    <scope>NUCLEOTIDE SEQUENCE [LARGE SCALE GENOMIC DNA]</scope>
    <source>
        <strain evidence="5 6">G25-29</strain>
    </source>
</reference>
<dbReference type="InterPro" id="IPR036390">
    <property type="entry name" value="WH_DNA-bd_sf"/>
</dbReference>
<dbReference type="AlphaFoldDB" id="A0A160IIQ6"/>
<accession>A0A160IIQ6</accession>
<dbReference type="SMART" id="SM00418">
    <property type="entry name" value="HTH_ARSR"/>
    <property type="match status" value="1"/>
</dbReference>
<feature type="domain" description="HTH arsR-type" evidence="4">
    <location>
        <begin position="243"/>
        <end position="337"/>
    </location>
</feature>
<dbReference type="SUPFAM" id="SSF46785">
    <property type="entry name" value="Winged helix' DNA-binding domain"/>
    <property type="match status" value="1"/>
</dbReference>
<keyword evidence="1" id="KW-0805">Transcription regulation</keyword>
<dbReference type="InterPro" id="IPR036388">
    <property type="entry name" value="WH-like_DNA-bd_sf"/>
</dbReference>
<dbReference type="InterPro" id="IPR051081">
    <property type="entry name" value="HTH_MetalResp_TranReg"/>
</dbReference>
<evidence type="ECO:0000256" key="2">
    <source>
        <dbReference type="ARBA" id="ARBA00023125"/>
    </source>
</evidence>
<dbReference type="InterPro" id="IPR045981">
    <property type="entry name" value="DUF5937"/>
</dbReference>
<dbReference type="PROSITE" id="PS50987">
    <property type="entry name" value="HTH_ARSR_2"/>
    <property type="match status" value="1"/>
</dbReference>
<dbReference type="Proteomes" id="UP000076623">
    <property type="component" value="Chromosome"/>
</dbReference>